<keyword evidence="15" id="KW-1185">Reference proteome</keyword>
<proteinExistence type="inferred from homology"/>
<evidence type="ECO:0000256" key="8">
    <source>
        <dbReference type="ARBA" id="ARBA00023004"/>
    </source>
</evidence>
<dbReference type="InterPro" id="IPR001128">
    <property type="entry name" value="Cyt_P450"/>
</dbReference>
<dbReference type="PROSITE" id="PS00086">
    <property type="entry name" value="CYTOCHROME_P450"/>
    <property type="match status" value="1"/>
</dbReference>
<evidence type="ECO:0000256" key="7">
    <source>
        <dbReference type="ARBA" id="ARBA00022824"/>
    </source>
</evidence>
<dbReference type="EMBL" id="ABJB010115472">
    <property type="status" value="NOT_ANNOTATED_CDS"/>
    <property type="molecule type" value="Genomic_DNA"/>
</dbReference>
<evidence type="ECO:0000256" key="1">
    <source>
        <dbReference type="ARBA" id="ARBA00001971"/>
    </source>
</evidence>
<evidence type="ECO:0000256" key="9">
    <source>
        <dbReference type="ARBA" id="ARBA00023033"/>
    </source>
</evidence>
<dbReference type="EnsemblMetazoa" id="ISCW007226-RA">
    <property type="protein sequence ID" value="ISCW007226-PA"/>
    <property type="gene ID" value="ISCW007226"/>
</dbReference>
<dbReference type="GO" id="GO:0016712">
    <property type="term" value="F:oxidoreductase activity, acting on paired donors, with incorporation or reduction of molecular oxygen, reduced flavin or flavoprotein as one donor, and incorporation of one atom of oxygen"/>
    <property type="evidence" value="ECO:0007669"/>
    <property type="project" value="UniProtKB-EC"/>
</dbReference>
<dbReference type="Proteomes" id="UP000001555">
    <property type="component" value="Unassembled WGS sequence"/>
</dbReference>
<dbReference type="VEuPathDB" id="VectorBase:ISCW007226"/>
<protein>
    <submittedName>
        <fullName evidence="13 14">Cytochrome P-450 IIC5, putative</fullName>
        <ecNumber evidence="13">1.14.14.1</ecNumber>
    </submittedName>
</protein>
<dbReference type="PRINTS" id="PR00385">
    <property type="entry name" value="P450"/>
</dbReference>
<dbReference type="GO" id="GO:0005789">
    <property type="term" value="C:endoplasmic reticulum membrane"/>
    <property type="evidence" value="ECO:0007669"/>
    <property type="project" value="UniProtKB-SubCell"/>
</dbReference>
<dbReference type="EC" id="1.14.14.1" evidence="13"/>
<dbReference type="STRING" id="6945.B7PTT6"/>
<keyword evidence="6 11" id="KW-0479">Metal-binding</keyword>
<keyword evidence="7" id="KW-0256">Endoplasmic reticulum</keyword>
<reference evidence="13 15" key="1">
    <citation type="submission" date="2008-03" db="EMBL/GenBank/DDBJ databases">
        <title>Annotation of Ixodes scapularis.</title>
        <authorList>
            <consortium name="Ixodes scapularis Genome Project Consortium"/>
            <person name="Caler E."/>
            <person name="Hannick L.I."/>
            <person name="Bidwell S."/>
            <person name="Joardar V."/>
            <person name="Thiagarajan M."/>
            <person name="Amedeo P."/>
            <person name="Galinsky K.J."/>
            <person name="Schobel S."/>
            <person name="Inman J."/>
            <person name="Hostetler J."/>
            <person name="Miller J."/>
            <person name="Hammond M."/>
            <person name="Megy K."/>
            <person name="Lawson D."/>
            <person name="Kodira C."/>
            <person name="Sutton G."/>
            <person name="Meyer J."/>
            <person name="Hill C.A."/>
            <person name="Birren B."/>
            <person name="Nene V."/>
            <person name="Collins F."/>
            <person name="Alarcon-Chaidez F."/>
            <person name="Wikel S."/>
            <person name="Strausberg R."/>
        </authorList>
    </citation>
    <scope>NUCLEOTIDE SEQUENCE [LARGE SCALE GENOMIC DNA]</scope>
    <source>
        <strain evidence="15">Wikel</strain>
        <strain evidence="13">Wikel colony</strain>
    </source>
</reference>
<comment type="similarity">
    <text evidence="4 12">Belongs to the cytochrome P450 family.</text>
</comment>
<dbReference type="GO" id="GO:0020037">
    <property type="term" value="F:heme binding"/>
    <property type="evidence" value="ECO:0007669"/>
    <property type="project" value="InterPro"/>
</dbReference>
<organism>
    <name type="scientific">Ixodes scapularis</name>
    <name type="common">Black-legged tick</name>
    <name type="synonym">Deer tick</name>
    <dbReference type="NCBI Taxonomy" id="6945"/>
    <lineage>
        <taxon>Eukaryota</taxon>
        <taxon>Metazoa</taxon>
        <taxon>Ecdysozoa</taxon>
        <taxon>Arthropoda</taxon>
        <taxon>Chelicerata</taxon>
        <taxon>Arachnida</taxon>
        <taxon>Acari</taxon>
        <taxon>Parasitiformes</taxon>
        <taxon>Ixodida</taxon>
        <taxon>Ixodoidea</taxon>
        <taxon>Ixodidae</taxon>
        <taxon>Ixodinae</taxon>
        <taxon>Ixodes</taxon>
    </lineage>
</organism>
<dbReference type="EMBL" id="ABJB011018775">
    <property type="status" value="NOT_ANNOTATED_CDS"/>
    <property type="molecule type" value="Genomic_DNA"/>
</dbReference>
<dbReference type="InParanoid" id="B7PTT6"/>
<dbReference type="PANTHER" id="PTHR24291:SF189">
    <property type="entry name" value="CYTOCHROME P450 4C3-RELATED"/>
    <property type="match status" value="1"/>
</dbReference>
<keyword evidence="5 11" id="KW-0349">Heme</keyword>
<dbReference type="InterPro" id="IPR017972">
    <property type="entry name" value="Cyt_P450_CS"/>
</dbReference>
<evidence type="ECO:0000256" key="11">
    <source>
        <dbReference type="PIRSR" id="PIRSR602403-1"/>
    </source>
</evidence>
<dbReference type="AlphaFoldDB" id="B7PTT6"/>
<keyword evidence="8 11" id="KW-0408">Iron</keyword>
<dbReference type="GO" id="GO:0005506">
    <property type="term" value="F:iron ion binding"/>
    <property type="evidence" value="ECO:0007669"/>
    <property type="project" value="InterPro"/>
</dbReference>
<sequence>MFKTIEDNEVTVAYYGPQPFFIATTPTAIEIVKTRKSEYKMGLAESESKKSFLDILLRMHMEEGSLTEDQVRDEVTSIFIGESMRLYPPVPLIARNIDEDVKVGEYTIPKGTVAIAAIYFMQRHPRFFPDPHSFIPERFSASKERTNPFAYVPFSGGARNCLGQRFANLEDKILLIHIMRRFEIKSKVPMTELQLSIEVVLRATQGLEIALTPRRRPSASR</sequence>
<name>B7PTT6_IXOSC</name>
<dbReference type="EMBL" id="ABJB011028851">
    <property type="status" value="NOT_ANNOTATED_CDS"/>
    <property type="molecule type" value="Genomic_DNA"/>
</dbReference>
<reference evidence="14" key="2">
    <citation type="submission" date="2020-05" db="UniProtKB">
        <authorList>
            <consortium name="EnsemblMetazoa"/>
        </authorList>
    </citation>
    <scope>IDENTIFICATION</scope>
    <source>
        <strain evidence="14">wikel</strain>
    </source>
</reference>
<evidence type="ECO:0000256" key="3">
    <source>
        <dbReference type="ARBA" id="ARBA00004586"/>
    </source>
</evidence>
<comment type="function">
    <text evidence="2">May be involved in the metabolism of insect hormones and in the breakdown of synthetic insecticides.</text>
</comment>
<dbReference type="InterPro" id="IPR050196">
    <property type="entry name" value="Cytochrome_P450_Monoox"/>
</dbReference>
<keyword evidence="9 12" id="KW-0503">Monooxygenase</keyword>
<evidence type="ECO:0000256" key="5">
    <source>
        <dbReference type="ARBA" id="ARBA00022617"/>
    </source>
</evidence>
<dbReference type="InterPro" id="IPR036396">
    <property type="entry name" value="Cyt_P450_sf"/>
</dbReference>
<dbReference type="OrthoDB" id="1372046at2759"/>
<dbReference type="SUPFAM" id="SSF48264">
    <property type="entry name" value="Cytochrome P450"/>
    <property type="match status" value="1"/>
</dbReference>
<dbReference type="VEuPathDB" id="VectorBase:ISCI007226"/>
<comment type="subcellular location">
    <subcellularLocation>
        <location evidence="3">Endoplasmic reticulum membrane</location>
    </subcellularLocation>
</comment>
<dbReference type="Gene3D" id="1.10.630.10">
    <property type="entry name" value="Cytochrome P450"/>
    <property type="match status" value="1"/>
</dbReference>
<feature type="binding site" description="axial binding residue" evidence="11">
    <location>
        <position position="161"/>
    </location>
    <ligand>
        <name>heme</name>
        <dbReference type="ChEBI" id="CHEBI:30413"/>
    </ligand>
    <ligandPart>
        <name>Fe</name>
        <dbReference type="ChEBI" id="CHEBI:18248"/>
    </ligandPart>
</feature>
<comment type="cofactor">
    <cofactor evidence="1 11">
        <name>heme</name>
        <dbReference type="ChEBI" id="CHEBI:30413"/>
    </cofactor>
</comment>
<evidence type="ECO:0000256" key="10">
    <source>
        <dbReference type="ARBA" id="ARBA00023136"/>
    </source>
</evidence>
<evidence type="ECO:0000256" key="2">
    <source>
        <dbReference type="ARBA" id="ARBA00003690"/>
    </source>
</evidence>
<gene>
    <name evidence="13" type="ORF">IscW_ISCW007226</name>
</gene>
<dbReference type="InterPro" id="IPR002403">
    <property type="entry name" value="Cyt_P450_E_grp-IV"/>
</dbReference>
<evidence type="ECO:0000313" key="15">
    <source>
        <dbReference type="Proteomes" id="UP000001555"/>
    </source>
</evidence>
<dbReference type="PANTHER" id="PTHR24291">
    <property type="entry name" value="CYTOCHROME P450 FAMILY 4"/>
    <property type="match status" value="1"/>
</dbReference>
<evidence type="ECO:0000256" key="12">
    <source>
        <dbReference type="RuleBase" id="RU000461"/>
    </source>
</evidence>
<dbReference type="PRINTS" id="PR00465">
    <property type="entry name" value="EP450IV"/>
</dbReference>
<dbReference type="HOGENOM" id="CLU_001570_5_7_1"/>
<evidence type="ECO:0000256" key="6">
    <source>
        <dbReference type="ARBA" id="ARBA00022723"/>
    </source>
</evidence>
<dbReference type="EMBL" id="DS788042">
    <property type="protein sequence ID" value="EEC10008.1"/>
    <property type="molecule type" value="Genomic_DNA"/>
</dbReference>
<dbReference type="VEuPathDB" id="VectorBase:ISCP_018579"/>
<dbReference type="Pfam" id="PF00067">
    <property type="entry name" value="p450"/>
    <property type="match status" value="1"/>
</dbReference>
<evidence type="ECO:0000313" key="14">
    <source>
        <dbReference type="EnsemblMetazoa" id="ISCW007226-PA"/>
    </source>
</evidence>
<keyword evidence="12 13" id="KW-0560">Oxidoreductase</keyword>
<dbReference type="PaxDb" id="6945-B7PTT6"/>
<accession>B7PTT6</accession>
<evidence type="ECO:0000313" key="13">
    <source>
        <dbReference type="EMBL" id="EEC10008.1"/>
    </source>
</evidence>
<evidence type="ECO:0000256" key="4">
    <source>
        <dbReference type="ARBA" id="ARBA00010617"/>
    </source>
</evidence>
<keyword evidence="10" id="KW-0472">Membrane</keyword>
<dbReference type="EMBL" id="ABJB010889293">
    <property type="status" value="NOT_ANNOTATED_CDS"/>
    <property type="molecule type" value="Genomic_DNA"/>
</dbReference>